<dbReference type="PANTHER" id="PTHR36191:SF4">
    <property type="entry name" value="VWFD DOMAIN-CONTAINING PROTEIN"/>
    <property type="match status" value="1"/>
</dbReference>
<dbReference type="Pfam" id="PF23283">
    <property type="entry name" value="D8C_UMOD"/>
    <property type="match status" value="1"/>
</dbReference>
<keyword evidence="1 3" id="KW-0732">Signal</keyword>
<sequence length="246" mass="27437">MCMCMCVCVCVCTRVCVHGFVLINPTLVLHTPGSTSAQQSDPCDNYTVLNATWRATTNHNVSVFRCDRHVQWQGWYLLAHQNYSVRMPESCVPTYSCGTAAPLWLNGSHPSPADGIVTRKVCASFDGFCCFHVSSPIPAIQVRACPGNYTVYKFVDPLYCYVAYCAGKSLHCVYRSLLLFGLLVCCNTLCTVSPIDHVVGMRLQVSSAERLNETAVEEQILKPLRELLRQRGVDISGIRLRKVYQK</sequence>
<name>A0ABD1KRW4_9TELE</name>
<dbReference type="Proteomes" id="UP001591681">
    <property type="component" value="Unassembled WGS sequence"/>
</dbReference>
<keyword evidence="2" id="KW-1015">Disulfide bond</keyword>
<evidence type="ECO:0000313" key="6">
    <source>
        <dbReference type="Proteomes" id="UP001591681"/>
    </source>
</evidence>
<feature type="chain" id="PRO_5044805315" description="UMOD/GP2/OIT3-like D8C domain-containing protein" evidence="3">
    <location>
        <begin position="20"/>
        <end position="246"/>
    </location>
</feature>
<dbReference type="PANTHER" id="PTHR36191">
    <property type="entry name" value="ENDO/EXONUCLEASE/PHOSPHATASE DOMAIN-CONTAINING PROTEIN-RELATED"/>
    <property type="match status" value="1"/>
</dbReference>
<evidence type="ECO:0000256" key="1">
    <source>
        <dbReference type="ARBA" id="ARBA00022729"/>
    </source>
</evidence>
<feature type="signal peptide" evidence="3">
    <location>
        <begin position="1"/>
        <end position="19"/>
    </location>
</feature>
<comment type="caution">
    <text evidence="5">The sequence shown here is derived from an EMBL/GenBank/DDBJ whole genome shotgun (WGS) entry which is preliminary data.</text>
</comment>
<dbReference type="AlphaFoldDB" id="A0ABD1KRW4"/>
<accession>A0ABD1KRW4</accession>
<keyword evidence="6" id="KW-1185">Reference proteome</keyword>
<evidence type="ECO:0000313" key="5">
    <source>
        <dbReference type="EMBL" id="KAL2101905.1"/>
    </source>
</evidence>
<feature type="domain" description="UMOD/GP2/OIT3-like D8C" evidence="4">
    <location>
        <begin position="80"/>
        <end position="166"/>
    </location>
</feature>
<evidence type="ECO:0000256" key="2">
    <source>
        <dbReference type="ARBA" id="ARBA00023157"/>
    </source>
</evidence>
<gene>
    <name evidence="5" type="ORF">ACEWY4_003666</name>
</gene>
<evidence type="ECO:0000256" key="3">
    <source>
        <dbReference type="SAM" id="SignalP"/>
    </source>
</evidence>
<organism evidence="5 6">
    <name type="scientific">Coilia grayii</name>
    <name type="common">Gray's grenadier anchovy</name>
    <dbReference type="NCBI Taxonomy" id="363190"/>
    <lineage>
        <taxon>Eukaryota</taxon>
        <taxon>Metazoa</taxon>
        <taxon>Chordata</taxon>
        <taxon>Craniata</taxon>
        <taxon>Vertebrata</taxon>
        <taxon>Euteleostomi</taxon>
        <taxon>Actinopterygii</taxon>
        <taxon>Neopterygii</taxon>
        <taxon>Teleostei</taxon>
        <taxon>Clupei</taxon>
        <taxon>Clupeiformes</taxon>
        <taxon>Clupeoidei</taxon>
        <taxon>Engraulidae</taxon>
        <taxon>Coilinae</taxon>
        <taxon>Coilia</taxon>
    </lineage>
</organism>
<reference evidence="5 6" key="1">
    <citation type="submission" date="2024-09" db="EMBL/GenBank/DDBJ databases">
        <title>A chromosome-level genome assembly of Gray's grenadier anchovy, Coilia grayii.</title>
        <authorList>
            <person name="Fu Z."/>
        </authorList>
    </citation>
    <scope>NUCLEOTIDE SEQUENCE [LARGE SCALE GENOMIC DNA]</scope>
    <source>
        <strain evidence="5">G4</strain>
        <tissue evidence="5">Muscle</tissue>
    </source>
</reference>
<protein>
    <recommendedName>
        <fullName evidence="4">UMOD/GP2/OIT3-like D8C domain-containing protein</fullName>
    </recommendedName>
</protein>
<evidence type="ECO:0000259" key="4">
    <source>
        <dbReference type="Pfam" id="PF23283"/>
    </source>
</evidence>
<dbReference type="InterPro" id="IPR057774">
    <property type="entry name" value="D8C_UMOD/GP2/OIT3-like"/>
</dbReference>
<proteinExistence type="predicted"/>
<dbReference type="EMBL" id="JBHFQA010000003">
    <property type="protein sequence ID" value="KAL2101905.1"/>
    <property type="molecule type" value="Genomic_DNA"/>
</dbReference>